<name>A0ABT0DZ70_9SPHN</name>
<keyword evidence="2" id="KW-1185">Reference proteome</keyword>
<dbReference type="SUPFAM" id="SSF74650">
    <property type="entry name" value="Galactose mutarotase-like"/>
    <property type="match status" value="1"/>
</dbReference>
<dbReference type="InterPro" id="IPR014718">
    <property type="entry name" value="GH-type_carb-bd"/>
</dbReference>
<organism evidence="1 2">
    <name type="scientific">Sphingobium agri</name>
    <dbReference type="NCBI Taxonomy" id="2933566"/>
    <lineage>
        <taxon>Bacteria</taxon>
        <taxon>Pseudomonadati</taxon>
        <taxon>Pseudomonadota</taxon>
        <taxon>Alphaproteobacteria</taxon>
        <taxon>Sphingomonadales</taxon>
        <taxon>Sphingomonadaceae</taxon>
        <taxon>Sphingobium</taxon>
    </lineage>
</organism>
<dbReference type="Pfam" id="PF01263">
    <property type="entry name" value="Aldose_epim"/>
    <property type="match status" value="1"/>
</dbReference>
<gene>
    <name evidence="1" type="ORF">MU848_12620</name>
</gene>
<dbReference type="CDD" id="cd09021">
    <property type="entry name" value="Aldose_epim_Ec_YphB"/>
    <property type="match status" value="1"/>
</dbReference>
<evidence type="ECO:0000313" key="2">
    <source>
        <dbReference type="Proteomes" id="UP001203512"/>
    </source>
</evidence>
<comment type="caution">
    <text evidence="1">The sequence shown here is derived from an EMBL/GenBank/DDBJ whole genome shotgun (WGS) entry which is preliminary data.</text>
</comment>
<sequence>MELTAGEYRLLLAPERGGSILAFDWQGEALFRPVCGPSILDVACFPLVPFSNRIAFGRFQAHGMDVQLAPNFPGSDDPHTLHGYGWLSPWTVQSYGHCVATIGHHHRADGWPWSYYAEQRFELAEDGLTIALSVTNLSDSLMPAGLGIHPYLPRVPDAVYRGYHRGEWQNNEDCLPQRLDERDCAIDWWQGGAVAQREVDTVYTNRHGPISILWPSRDLSLQINPNEALPHTVVYTPKDQNFFCIEPVSHSTNALNSMSSSMRWLDLYEIFEVSTSFSAARLKKL</sequence>
<dbReference type="InterPro" id="IPR008183">
    <property type="entry name" value="Aldose_1/G6P_1-epimerase"/>
</dbReference>
<dbReference type="RefSeq" id="WP_247232669.1">
    <property type="nucleotide sequence ID" value="NZ_JALKHS010000009.1"/>
</dbReference>
<protein>
    <submittedName>
        <fullName evidence="1">Aldose 1-epimerase</fullName>
    </submittedName>
</protein>
<dbReference type="EMBL" id="JALKHS010000009">
    <property type="protein sequence ID" value="MCK0532425.1"/>
    <property type="molecule type" value="Genomic_DNA"/>
</dbReference>
<proteinExistence type="predicted"/>
<evidence type="ECO:0000313" key="1">
    <source>
        <dbReference type="EMBL" id="MCK0532425.1"/>
    </source>
</evidence>
<dbReference type="Proteomes" id="UP001203512">
    <property type="component" value="Unassembled WGS sequence"/>
</dbReference>
<accession>A0ABT0DZ70</accession>
<dbReference type="InterPro" id="IPR011013">
    <property type="entry name" value="Gal_mutarotase_sf_dom"/>
</dbReference>
<reference evidence="1 2" key="1">
    <citation type="submission" date="2022-04" db="EMBL/GenBank/DDBJ databases">
        <authorList>
            <person name="Huq M.A."/>
        </authorList>
    </citation>
    <scope>NUCLEOTIDE SEQUENCE [LARGE SCALE GENOMIC DNA]</scope>
    <source>
        <strain evidence="1 2">MAH-33</strain>
    </source>
</reference>
<dbReference type="Gene3D" id="2.70.98.10">
    <property type="match status" value="1"/>
</dbReference>